<dbReference type="EMBL" id="JAAAPO010000002">
    <property type="protein sequence ID" value="NBC35900.1"/>
    <property type="molecule type" value="Genomic_DNA"/>
</dbReference>
<feature type="region of interest" description="Disordered" evidence="1">
    <location>
        <begin position="111"/>
        <end position="131"/>
    </location>
</feature>
<evidence type="ECO:0000256" key="1">
    <source>
        <dbReference type="SAM" id="MobiDB-lite"/>
    </source>
</evidence>
<evidence type="ECO:0000256" key="2">
    <source>
        <dbReference type="SAM" id="SignalP"/>
    </source>
</evidence>
<gene>
    <name evidence="3" type="ORF">GTZ99_04940</name>
</gene>
<dbReference type="Proteomes" id="UP000753724">
    <property type="component" value="Unassembled WGS sequence"/>
</dbReference>
<dbReference type="Pfam" id="PF07027">
    <property type="entry name" value="DUF1318"/>
    <property type="match status" value="1"/>
</dbReference>
<proteinExistence type="predicted"/>
<dbReference type="RefSeq" id="WP_161717189.1">
    <property type="nucleotide sequence ID" value="NZ_JAAAPO010000002.1"/>
</dbReference>
<keyword evidence="4" id="KW-1185">Reference proteome</keyword>
<dbReference type="InterPro" id="IPR008309">
    <property type="entry name" value="YdbL"/>
</dbReference>
<protein>
    <submittedName>
        <fullName evidence="3">DUF1318 domain-containing protein</fullName>
    </submittedName>
</protein>
<sequence>MSKVNGIRMGVMALALGAGVMVAGAAQAQDRDPAYAAARAAGQVGEKPDGYLGVVGAAPAEIQRMVVDLNIRRKAIYATRAQAQNSTIDKYAEITGCKLIAQTVPGEKYMDPSGAWQTRGGDAPVRRPDCP</sequence>
<keyword evidence="2" id="KW-0732">Signal</keyword>
<comment type="caution">
    <text evidence="3">The sequence shown here is derived from an EMBL/GenBank/DDBJ whole genome shotgun (WGS) entry which is preliminary data.</text>
</comment>
<name>A0ABW9XBJ5_9SPHN</name>
<organism evidence="3 4">
    <name type="scientific">Novosphingobium ovatum</name>
    <dbReference type="NCBI Taxonomy" id="1908523"/>
    <lineage>
        <taxon>Bacteria</taxon>
        <taxon>Pseudomonadati</taxon>
        <taxon>Pseudomonadota</taxon>
        <taxon>Alphaproteobacteria</taxon>
        <taxon>Sphingomonadales</taxon>
        <taxon>Sphingomonadaceae</taxon>
        <taxon>Novosphingobium</taxon>
    </lineage>
</organism>
<evidence type="ECO:0000313" key="4">
    <source>
        <dbReference type="Proteomes" id="UP000753724"/>
    </source>
</evidence>
<evidence type="ECO:0000313" key="3">
    <source>
        <dbReference type="EMBL" id="NBC35900.1"/>
    </source>
</evidence>
<accession>A0ABW9XBJ5</accession>
<feature type="chain" id="PRO_5045696094" evidence="2">
    <location>
        <begin position="29"/>
        <end position="131"/>
    </location>
</feature>
<feature type="signal peptide" evidence="2">
    <location>
        <begin position="1"/>
        <end position="28"/>
    </location>
</feature>
<reference evidence="4" key="1">
    <citation type="submission" date="2020-01" db="EMBL/GenBank/DDBJ databases">
        <title>Sphingomonas sp. strain CSW-10.</title>
        <authorList>
            <person name="Chen W.-M."/>
        </authorList>
    </citation>
    <scope>NUCLEOTIDE SEQUENCE [LARGE SCALE GENOMIC DNA]</scope>
    <source>
        <strain evidence="4">FSY-8</strain>
    </source>
</reference>